<feature type="transmembrane region" description="Helical" evidence="1">
    <location>
        <begin position="19"/>
        <end position="41"/>
    </location>
</feature>
<dbReference type="STRING" id="1122188.SAMN02745674_01041"/>
<dbReference type="RefSeq" id="WP_078757629.1">
    <property type="nucleotide sequence ID" value="NZ_FUXP01000002.1"/>
</dbReference>
<evidence type="ECO:0000313" key="3">
    <source>
        <dbReference type="Proteomes" id="UP000190061"/>
    </source>
</evidence>
<dbReference type="AlphaFoldDB" id="A0A1T4P1S3"/>
<accession>A0A1T4P1S3</accession>
<keyword evidence="3" id="KW-1185">Reference proteome</keyword>
<dbReference type="InterPro" id="IPR013362">
    <property type="entry name" value="Pilus_4_PilV"/>
</dbReference>
<dbReference type="Pfam" id="PF07963">
    <property type="entry name" value="N_methyl"/>
    <property type="match status" value="1"/>
</dbReference>
<evidence type="ECO:0000256" key="1">
    <source>
        <dbReference type="SAM" id="Phobius"/>
    </source>
</evidence>
<dbReference type="EMBL" id="FUXP01000002">
    <property type="protein sequence ID" value="SJZ85560.1"/>
    <property type="molecule type" value="Genomic_DNA"/>
</dbReference>
<evidence type="ECO:0000313" key="2">
    <source>
        <dbReference type="EMBL" id="SJZ85560.1"/>
    </source>
</evidence>
<dbReference type="Proteomes" id="UP000190061">
    <property type="component" value="Unassembled WGS sequence"/>
</dbReference>
<name>A0A1T4P1S3_9GAMM</name>
<protein>
    <submittedName>
        <fullName evidence="2">Type IV pilus assembly protein PilV</fullName>
    </submittedName>
</protein>
<sequence length="153" mass="16108">MITPRCAAALQKGVGLVEVMIAVLVFAVGLLGIAALQATALKNSQSSLERSQAVIHTYGILDSMRANLVAARAGQYDTGGMQCAAGDPDAGTLAQRDVARWLTSMQTGGMGADACGQIQCVLATQYCTITVRWNDVRGLEGEAQQEFSTETRI</sequence>
<keyword evidence="1" id="KW-0812">Transmembrane</keyword>
<dbReference type="NCBIfam" id="TIGR02523">
    <property type="entry name" value="type_IV_pilV"/>
    <property type="match status" value="1"/>
</dbReference>
<organism evidence="2 3">
    <name type="scientific">Lysobacter spongiicola DSM 21749</name>
    <dbReference type="NCBI Taxonomy" id="1122188"/>
    <lineage>
        <taxon>Bacteria</taxon>
        <taxon>Pseudomonadati</taxon>
        <taxon>Pseudomonadota</taxon>
        <taxon>Gammaproteobacteria</taxon>
        <taxon>Lysobacterales</taxon>
        <taxon>Lysobacteraceae</taxon>
        <taxon>Novilysobacter</taxon>
    </lineage>
</organism>
<dbReference type="InterPro" id="IPR012902">
    <property type="entry name" value="N_methyl_site"/>
</dbReference>
<gene>
    <name evidence="2" type="ORF">SAMN02745674_01041</name>
</gene>
<keyword evidence="1" id="KW-0472">Membrane</keyword>
<dbReference type="OrthoDB" id="5298127at2"/>
<keyword evidence="1" id="KW-1133">Transmembrane helix</keyword>
<reference evidence="2 3" key="1">
    <citation type="submission" date="2017-02" db="EMBL/GenBank/DDBJ databases">
        <authorList>
            <person name="Peterson S.W."/>
        </authorList>
    </citation>
    <scope>NUCLEOTIDE SEQUENCE [LARGE SCALE GENOMIC DNA]</scope>
    <source>
        <strain evidence="2 3">DSM 21749</strain>
    </source>
</reference>
<proteinExistence type="predicted"/>